<evidence type="ECO:0000256" key="3">
    <source>
        <dbReference type="ARBA" id="ARBA00022450"/>
    </source>
</evidence>
<dbReference type="InterPro" id="IPR045851">
    <property type="entry name" value="AMP-bd_C_sf"/>
</dbReference>
<gene>
    <name evidence="6" type="ORF">FC756_05275</name>
</gene>
<dbReference type="Pfam" id="PF00550">
    <property type="entry name" value="PP-binding"/>
    <property type="match status" value="1"/>
</dbReference>
<dbReference type="GO" id="GO:0008610">
    <property type="term" value="P:lipid biosynthetic process"/>
    <property type="evidence" value="ECO:0007669"/>
    <property type="project" value="UniProtKB-ARBA"/>
</dbReference>
<dbReference type="PRINTS" id="PR00154">
    <property type="entry name" value="AMPBINDING"/>
</dbReference>
<dbReference type="Gene3D" id="2.30.38.10">
    <property type="entry name" value="Luciferase, Domain 3"/>
    <property type="match status" value="1"/>
</dbReference>
<comment type="caution">
    <text evidence="6">The sequence shown here is derived from an EMBL/GenBank/DDBJ whole genome shotgun (WGS) entry which is preliminary data.</text>
</comment>
<dbReference type="NCBIfam" id="TIGR01733">
    <property type="entry name" value="AA-adenyl-dom"/>
    <property type="match status" value="1"/>
</dbReference>
<dbReference type="SUPFAM" id="SSF52777">
    <property type="entry name" value="CoA-dependent acyltransferases"/>
    <property type="match status" value="2"/>
</dbReference>
<accession>A0A4U2ZBP2</accession>
<dbReference type="SUPFAM" id="SSF47336">
    <property type="entry name" value="ACP-like"/>
    <property type="match status" value="1"/>
</dbReference>
<proteinExistence type="inferred from homology"/>
<dbReference type="Gene3D" id="3.30.559.30">
    <property type="entry name" value="Nonribosomal peptide synthetase, condensation domain"/>
    <property type="match status" value="1"/>
</dbReference>
<dbReference type="InterPro" id="IPR010071">
    <property type="entry name" value="AA_adenyl_dom"/>
</dbReference>
<evidence type="ECO:0000313" key="6">
    <source>
        <dbReference type="EMBL" id="TKI71788.1"/>
    </source>
</evidence>
<dbReference type="GO" id="GO:0005737">
    <property type="term" value="C:cytoplasm"/>
    <property type="evidence" value="ECO:0007669"/>
    <property type="project" value="TreeGrafter"/>
</dbReference>
<evidence type="ECO:0000259" key="5">
    <source>
        <dbReference type="PROSITE" id="PS50075"/>
    </source>
</evidence>
<keyword evidence="7" id="KW-1185">Reference proteome</keyword>
<dbReference type="Gene3D" id="3.30.300.30">
    <property type="match status" value="1"/>
</dbReference>
<dbReference type="Pfam" id="PF00668">
    <property type="entry name" value="Condensation"/>
    <property type="match status" value="1"/>
</dbReference>
<dbReference type="PROSITE" id="PS00455">
    <property type="entry name" value="AMP_BINDING"/>
    <property type="match status" value="1"/>
</dbReference>
<dbReference type="PANTHER" id="PTHR45527">
    <property type="entry name" value="NONRIBOSOMAL PEPTIDE SYNTHETASE"/>
    <property type="match status" value="1"/>
</dbReference>
<dbReference type="InterPro" id="IPR009081">
    <property type="entry name" value="PP-bd_ACP"/>
</dbReference>
<comment type="similarity">
    <text evidence="2">Belongs to the ATP-dependent AMP-binding enzyme family.</text>
</comment>
<reference evidence="6 7" key="1">
    <citation type="submission" date="2019-04" db="EMBL/GenBank/DDBJ databases">
        <title>Lysinibacillus genome sequencing.</title>
        <authorList>
            <person name="Dunlap C."/>
        </authorList>
    </citation>
    <scope>NUCLEOTIDE SEQUENCE [LARGE SCALE GENOMIC DNA]</scope>
    <source>
        <strain evidence="6 7">CCTCC AB 2010389</strain>
    </source>
</reference>
<dbReference type="PANTHER" id="PTHR45527:SF1">
    <property type="entry name" value="FATTY ACID SYNTHASE"/>
    <property type="match status" value="1"/>
</dbReference>
<name>A0A4U2ZBP2_9BACI</name>
<dbReference type="GO" id="GO:0043041">
    <property type="term" value="P:amino acid activation for nonribosomal peptide biosynthetic process"/>
    <property type="evidence" value="ECO:0007669"/>
    <property type="project" value="TreeGrafter"/>
</dbReference>
<evidence type="ECO:0000256" key="2">
    <source>
        <dbReference type="ARBA" id="ARBA00006432"/>
    </source>
</evidence>
<dbReference type="Gene3D" id="1.10.1200.10">
    <property type="entry name" value="ACP-like"/>
    <property type="match status" value="1"/>
</dbReference>
<dbReference type="InterPro" id="IPR036736">
    <property type="entry name" value="ACP-like_sf"/>
</dbReference>
<organism evidence="6 7">
    <name type="scientific">Lysinibacillus mangiferihumi</name>
    <dbReference type="NCBI Taxonomy" id="1130819"/>
    <lineage>
        <taxon>Bacteria</taxon>
        <taxon>Bacillati</taxon>
        <taxon>Bacillota</taxon>
        <taxon>Bacilli</taxon>
        <taxon>Bacillales</taxon>
        <taxon>Bacillaceae</taxon>
        <taxon>Lysinibacillus</taxon>
    </lineage>
</organism>
<dbReference type="Proteomes" id="UP000308744">
    <property type="component" value="Unassembled WGS sequence"/>
</dbReference>
<protein>
    <submittedName>
        <fullName evidence="6">Non-ribosomal peptide synthetase</fullName>
    </submittedName>
</protein>
<sequence length="1367" mass="157352">MMTNVNKKLLLETALFKEKRKYWDKQLIDYTLCTHDITDQQTNYSIPFKLDRILQEKLFKMSKESDLSLYILLVFFLKITINKFFNEEDIVIASPIYKGEISINGLNDLVLLRSNINDAGRALDLLTLCKETVLDAYNNQEYPIKSIFGREDEIKEVYVDIACSLSTIHEPFPHTLSAGMHVYFKRINNEIVGVINYSSSKYESFVIHSFIRSFLNIITVITNDINISLKDIDFISQVDKSKVLAFAQWSEKEEKNENIINLFEKAVRKNSNETAIWYEGQSVTYSDLDEKTDYIANRLIDKGVSKGNIIGLYMGRGIEAILGMLGILKAGAAYLPLDPSLPNNRIEYMLNESETKIILTCGNDNWLSNIDKINLLEIGDYSNVKKKPNIKFYGSDLAYVIYTSGSTGNPKGVMIEHNSVANLINGLEQKIFSDYTNCRVAVVAPFYFDASVQQIFSSLLLGHTLYIVPEHTRIDGLSLIEYYRKNHINISDGTPMHLQLLLSLPYSKFNGLALQHFIIGGEILSKKTVKQFLQKSGLNTIRITNVYGPTECCVDSTAYEIIPDNLTQLNEHISIGRPLKNTNVYILNQSSLLCPEGAVGEICISGDGVSSGYMKLSELTSEKFVKNPFEHESILYRTGDLGRWLSDGNIECLGRKDNQVKLKGYRIELGEIEKVLLTHPNVVNVAVVCKKIKNQDELVVYYVSNKNLELEEFKSFLSAILPKYMIPRFFMKLDQLPLTGNGKVNRNQLPTPSETLREKVKYVQPTTMLEISLVSIWRKVLGFDKIGIYNNFFELGGDSLKALRIVLELEKVGLKVKLHDIFKYQTVKSLASSIEESVEEKVDGVDFTTMEQYIYTNYKIYTSGSTYKFEEREYFVLHVEDEKVNTLLGKLHELRDLMTLPHYILPMSHIFEVEDRDIEQINKLKEEILIKVSEENSKLHSVLFENDIINQFPLTPIQKGFLEEKQVYSGTSIDIASNLEQEKVKQAIIELINQQGLLRSVLITENNLQYWQEYACEKDIDIPFYNLTSYSPKEQKTILDILIPELLYEPYHEGSFLYRILLIKLNLNEYKLIIPCHHVIFDGMSSEVIEKELEINLKGLNNQREIIEHYENYQLQIEKGPVLTAREIIRNLNLNEFDYFSKFIYENNKDKFESVSYHQIIQIPIPTEILMNLTDLAWEATIYAIKEFSNVYFNTTNLPILLLNYGRKYQDKAFFSTIGNFLDIVPVLIDKDISDTSSFVRNQLKMVSDNNINFASIVYDQKIRDSYKEVFNTINPYERTTFLLNYHGKGKQEKVQLFNRFNMKKGLGHSNIKKSLISNGIMFDVLYTDEILRLSITSPFIIDERQIKSKLEAYLLNSKGKDVSLTY</sequence>
<dbReference type="InterPro" id="IPR020459">
    <property type="entry name" value="AMP-binding"/>
</dbReference>
<dbReference type="InterPro" id="IPR023213">
    <property type="entry name" value="CAT-like_dom_sf"/>
</dbReference>
<evidence type="ECO:0000256" key="4">
    <source>
        <dbReference type="ARBA" id="ARBA00022553"/>
    </source>
</evidence>
<dbReference type="EMBL" id="SZPU01000015">
    <property type="protein sequence ID" value="TKI71788.1"/>
    <property type="molecule type" value="Genomic_DNA"/>
</dbReference>
<dbReference type="PROSITE" id="PS50075">
    <property type="entry name" value="CARRIER"/>
    <property type="match status" value="1"/>
</dbReference>
<dbReference type="GO" id="GO:0003824">
    <property type="term" value="F:catalytic activity"/>
    <property type="evidence" value="ECO:0007669"/>
    <property type="project" value="InterPro"/>
</dbReference>
<dbReference type="GO" id="GO:0044550">
    <property type="term" value="P:secondary metabolite biosynthetic process"/>
    <property type="evidence" value="ECO:0007669"/>
    <property type="project" value="TreeGrafter"/>
</dbReference>
<feature type="domain" description="Carrier" evidence="5">
    <location>
        <begin position="764"/>
        <end position="838"/>
    </location>
</feature>
<dbReference type="InterPro" id="IPR001242">
    <property type="entry name" value="Condensation_dom"/>
</dbReference>
<keyword evidence="3" id="KW-0596">Phosphopantetheine</keyword>
<comment type="cofactor">
    <cofactor evidence="1">
        <name>pantetheine 4'-phosphate</name>
        <dbReference type="ChEBI" id="CHEBI:47942"/>
    </cofactor>
</comment>
<dbReference type="Pfam" id="PF00501">
    <property type="entry name" value="AMP-binding"/>
    <property type="match status" value="1"/>
</dbReference>
<dbReference type="InterPro" id="IPR000873">
    <property type="entry name" value="AMP-dep_synth/lig_dom"/>
</dbReference>
<dbReference type="InterPro" id="IPR020845">
    <property type="entry name" value="AMP-binding_CS"/>
</dbReference>
<evidence type="ECO:0000313" key="7">
    <source>
        <dbReference type="Proteomes" id="UP000308744"/>
    </source>
</evidence>
<dbReference type="Pfam" id="PF13193">
    <property type="entry name" value="AMP-binding_C"/>
    <property type="match status" value="1"/>
</dbReference>
<dbReference type="FunFam" id="3.40.50.980:FF:000001">
    <property type="entry name" value="Non-ribosomal peptide synthetase"/>
    <property type="match status" value="1"/>
</dbReference>
<dbReference type="FunFam" id="1.10.1200.10:FF:000005">
    <property type="entry name" value="Nonribosomal peptide synthetase 1"/>
    <property type="match status" value="1"/>
</dbReference>
<dbReference type="SUPFAM" id="SSF56801">
    <property type="entry name" value="Acetyl-CoA synthetase-like"/>
    <property type="match status" value="1"/>
</dbReference>
<evidence type="ECO:0000256" key="1">
    <source>
        <dbReference type="ARBA" id="ARBA00001957"/>
    </source>
</evidence>
<keyword evidence="4" id="KW-0597">Phosphoprotein</keyword>
<dbReference type="Gene3D" id="3.30.559.10">
    <property type="entry name" value="Chloramphenicol acetyltransferase-like domain"/>
    <property type="match status" value="1"/>
</dbReference>
<dbReference type="Gene3D" id="3.40.50.980">
    <property type="match status" value="2"/>
</dbReference>
<dbReference type="InterPro" id="IPR025110">
    <property type="entry name" value="AMP-bd_C"/>
</dbReference>
<dbReference type="GO" id="GO:0031177">
    <property type="term" value="F:phosphopantetheine binding"/>
    <property type="evidence" value="ECO:0007669"/>
    <property type="project" value="TreeGrafter"/>
</dbReference>
<dbReference type="RefSeq" id="WP_107894699.1">
    <property type="nucleotide sequence ID" value="NZ_PYWM01000004.1"/>
</dbReference>